<evidence type="ECO:0000313" key="6">
    <source>
        <dbReference type="Proteomes" id="UP000000600"/>
    </source>
</evidence>
<dbReference type="InParanoid" id="A0C902"/>
<evidence type="ECO:0000256" key="1">
    <source>
        <dbReference type="ARBA" id="ARBA00022741"/>
    </source>
</evidence>
<keyword evidence="1 3" id="KW-0547">Nucleotide-binding</keyword>
<dbReference type="HOGENOM" id="CLU_000288_177_1_1"/>
<gene>
    <name evidence="5" type="ORF">GSPATT00006575001</name>
</gene>
<dbReference type="eggNOG" id="KOG0615">
    <property type="taxonomic scope" value="Eukaryota"/>
</dbReference>
<dbReference type="InterPro" id="IPR000719">
    <property type="entry name" value="Prot_kinase_dom"/>
</dbReference>
<sequence>MKLLRSIFYKQQKAKMDVINKESFFDDPDAPVFWNVTEYPSKDAALDLQDTMYIDQNSELHKGTLGISNHYLLYFKKQAVKKWVNLDNATIEYTKHQKAGLGIKITKNKQYFEFFGDVELWYNYLKQFCIQRNFSHHYTLLKKIGQGNFADVREIHIIKVFKAVNKNDGTEYAIKCFRKAKLNETVDRLAIIKEISIMKKIQHESIIHLYEVFEGDEFLFLVLEYLKGGELHQYMKKSPPFSEEKCAKFIFRLLKAVSSIHEKGILHRDIKPENIMLRNKEDVDNICIGDFGLADYYSPSGQYLFTRCGTPGYVAPELLQDKTYDFKIDIYSIGILMFILIAGKSPFDGKDYDDVVMRNYYAKVKFEECKLSDIGMDLLQGLMNKNPIKRLTAEEALSHPWFASENLTKVCQFKIRKSNQPTLKKLAYFDTNIKQYSAISTQFSPKSSLSNLSPYCVTKCNIEDSPQTPNTPLILKPINTPRTPATYKLRQVRRTQIPLQQL</sequence>
<protein>
    <recommendedName>
        <fullName evidence="4">Protein kinase domain-containing protein</fullName>
    </recommendedName>
</protein>
<dbReference type="Proteomes" id="UP000000600">
    <property type="component" value="Unassembled WGS sequence"/>
</dbReference>
<name>A0C902_PARTE</name>
<dbReference type="PROSITE" id="PS50011">
    <property type="entry name" value="PROTEIN_KINASE_DOM"/>
    <property type="match status" value="1"/>
</dbReference>
<dbReference type="SUPFAM" id="SSF56112">
    <property type="entry name" value="Protein kinase-like (PK-like)"/>
    <property type="match status" value="1"/>
</dbReference>
<dbReference type="GeneID" id="5020446"/>
<dbReference type="InterPro" id="IPR008271">
    <property type="entry name" value="Ser/Thr_kinase_AS"/>
</dbReference>
<dbReference type="GO" id="GO:0004674">
    <property type="term" value="F:protein serine/threonine kinase activity"/>
    <property type="evidence" value="ECO:0000318"/>
    <property type="project" value="GO_Central"/>
</dbReference>
<dbReference type="PANTHER" id="PTHR44167">
    <property type="entry name" value="OVARIAN-SPECIFIC SERINE/THREONINE-PROTEIN KINASE LOK-RELATED"/>
    <property type="match status" value="1"/>
</dbReference>
<keyword evidence="6" id="KW-1185">Reference proteome</keyword>
<dbReference type="AlphaFoldDB" id="A0C902"/>
<dbReference type="SMART" id="SM00220">
    <property type="entry name" value="S_TKc"/>
    <property type="match status" value="1"/>
</dbReference>
<dbReference type="FunFam" id="1.10.510.10:FF:000945">
    <property type="entry name" value="Uncharacterized protein"/>
    <property type="match status" value="1"/>
</dbReference>
<dbReference type="RefSeq" id="XP_001434666.1">
    <property type="nucleotide sequence ID" value="XM_001434629.1"/>
</dbReference>
<dbReference type="GO" id="GO:0005524">
    <property type="term" value="F:ATP binding"/>
    <property type="evidence" value="ECO:0007669"/>
    <property type="project" value="UniProtKB-UniRule"/>
</dbReference>
<dbReference type="KEGG" id="ptm:GSPATT00006575001"/>
<evidence type="ECO:0000256" key="2">
    <source>
        <dbReference type="ARBA" id="ARBA00022840"/>
    </source>
</evidence>
<dbReference type="InterPro" id="IPR017441">
    <property type="entry name" value="Protein_kinase_ATP_BS"/>
</dbReference>
<dbReference type="Pfam" id="PF00069">
    <property type="entry name" value="Pkinase"/>
    <property type="match status" value="1"/>
</dbReference>
<evidence type="ECO:0000259" key="4">
    <source>
        <dbReference type="PROSITE" id="PS50011"/>
    </source>
</evidence>
<dbReference type="PANTHER" id="PTHR44167:SF18">
    <property type="entry name" value="PROTEIN KINASE DOMAIN-CONTAINING PROTEIN"/>
    <property type="match status" value="1"/>
</dbReference>
<organism evidence="5 6">
    <name type="scientific">Paramecium tetraurelia</name>
    <dbReference type="NCBI Taxonomy" id="5888"/>
    <lineage>
        <taxon>Eukaryota</taxon>
        <taxon>Sar</taxon>
        <taxon>Alveolata</taxon>
        <taxon>Ciliophora</taxon>
        <taxon>Intramacronucleata</taxon>
        <taxon>Oligohymenophorea</taxon>
        <taxon>Peniculida</taxon>
        <taxon>Parameciidae</taxon>
        <taxon>Paramecium</taxon>
    </lineage>
</organism>
<keyword evidence="2 3" id="KW-0067">ATP-binding</keyword>
<reference evidence="5 6" key="1">
    <citation type="journal article" date="2006" name="Nature">
        <title>Global trends of whole-genome duplications revealed by the ciliate Paramecium tetraurelia.</title>
        <authorList>
            <consortium name="Genoscope"/>
            <person name="Aury J.-M."/>
            <person name="Jaillon O."/>
            <person name="Duret L."/>
            <person name="Noel B."/>
            <person name="Jubin C."/>
            <person name="Porcel B.M."/>
            <person name="Segurens B."/>
            <person name="Daubin V."/>
            <person name="Anthouard V."/>
            <person name="Aiach N."/>
            <person name="Arnaiz O."/>
            <person name="Billaut A."/>
            <person name="Beisson J."/>
            <person name="Blanc I."/>
            <person name="Bouhouche K."/>
            <person name="Camara F."/>
            <person name="Duharcourt S."/>
            <person name="Guigo R."/>
            <person name="Gogendeau D."/>
            <person name="Katinka M."/>
            <person name="Keller A.-M."/>
            <person name="Kissmehl R."/>
            <person name="Klotz C."/>
            <person name="Koll F."/>
            <person name="Le Moue A."/>
            <person name="Lepere C."/>
            <person name="Malinsky S."/>
            <person name="Nowacki M."/>
            <person name="Nowak J.K."/>
            <person name="Plattner H."/>
            <person name="Poulain J."/>
            <person name="Ruiz F."/>
            <person name="Serrano V."/>
            <person name="Zagulski M."/>
            <person name="Dessen P."/>
            <person name="Betermier M."/>
            <person name="Weissenbach J."/>
            <person name="Scarpelli C."/>
            <person name="Schachter V."/>
            <person name="Sperling L."/>
            <person name="Meyer E."/>
            <person name="Cohen J."/>
            <person name="Wincker P."/>
        </authorList>
    </citation>
    <scope>NUCLEOTIDE SEQUENCE [LARGE SCALE GENOMIC DNA]</scope>
    <source>
        <strain evidence="5 6">Stock d4-2</strain>
    </source>
</reference>
<dbReference type="GO" id="GO:0007165">
    <property type="term" value="P:signal transduction"/>
    <property type="evidence" value="ECO:0000318"/>
    <property type="project" value="GO_Central"/>
</dbReference>
<dbReference type="InterPro" id="IPR011009">
    <property type="entry name" value="Kinase-like_dom_sf"/>
</dbReference>
<feature type="binding site" evidence="3">
    <location>
        <position position="175"/>
    </location>
    <ligand>
        <name>ATP</name>
        <dbReference type="ChEBI" id="CHEBI:30616"/>
    </ligand>
</feature>
<proteinExistence type="predicted"/>
<dbReference type="EMBL" id="CT868052">
    <property type="protein sequence ID" value="CAK67269.1"/>
    <property type="molecule type" value="Genomic_DNA"/>
</dbReference>
<accession>A0C902</accession>
<dbReference type="PROSITE" id="PS00107">
    <property type="entry name" value="PROTEIN_KINASE_ATP"/>
    <property type="match status" value="1"/>
</dbReference>
<evidence type="ECO:0000256" key="3">
    <source>
        <dbReference type="PROSITE-ProRule" id="PRU10141"/>
    </source>
</evidence>
<dbReference type="OrthoDB" id="40902at2759"/>
<dbReference type="OMA" id="FWNVTEY"/>
<dbReference type="PROSITE" id="PS00108">
    <property type="entry name" value="PROTEIN_KINASE_ST"/>
    <property type="match status" value="1"/>
</dbReference>
<evidence type="ECO:0000313" key="5">
    <source>
        <dbReference type="EMBL" id="CAK67269.1"/>
    </source>
</evidence>
<dbReference type="Gene3D" id="1.10.510.10">
    <property type="entry name" value="Transferase(Phosphotransferase) domain 1"/>
    <property type="match status" value="1"/>
</dbReference>
<dbReference type="STRING" id="5888.A0C902"/>
<feature type="domain" description="Protein kinase" evidence="4">
    <location>
        <begin position="138"/>
        <end position="402"/>
    </location>
</feature>
<dbReference type="CDD" id="cd05117">
    <property type="entry name" value="STKc_CAMK"/>
    <property type="match status" value="1"/>
</dbReference>